<evidence type="ECO:0000313" key="2">
    <source>
        <dbReference type="Proteomes" id="UP000054359"/>
    </source>
</evidence>
<protein>
    <submittedName>
        <fullName evidence="1">Uncharacterized protein</fullName>
    </submittedName>
</protein>
<dbReference type="AlphaFoldDB" id="A0A087UMZ5"/>
<gene>
    <name evidence="1" type="ORF">X975_26968</name>
</gene>
<dbReference type="Proteomes" id="UP000054359">
    <property type="component" value="Unassembled WGS sequence"/>
</dbReference>
<evidence type="ECO:0000313" key="1">
    <source>
        <dbReference type="EMBL" id="KFM78734.1"/>
    </source>
</evidence>
<name>A0A087UMZ5_STEMI</name>
<organism evidence="1 2">
    <name type="scientific">Stegodyphus mimosarum</name>
    <name type="common">African social velvet spider</name>
    <dbReference type="NCBI Taxonomy" id="407821"/>
    <lineage>
        <taxon>Eukaryota</taxon>
        <taxon>Metazoa</taxon>
        <taxon>Ecdysozoa</taxon>
        <taxon>Arthropoda</taxon>
        <taxon>Chelicerata</taxon>
        <taxon>Arachnida</taxon>
        <taxon>Araneae</taxon>
        <taxon>Araneomorphae</taxon>
        <taxon>Entelegynae</taxon>
        <taxon>Eresoidea</taxon>
        <taxon>Eresidae</taxon>
        <taxon>Stegodyphus</taxon>
    </lineage>
</organism>
<reference evidence="1 2" key="1">
    <citation type="submission" date="2013-11" db="EMBL/GenBank/DDBJ databases">
        <title>Genome sequencing of Stegodyphus mimosarum.</title>
        <authorList>
            <person name="Bechsgaard J."/>
        </authorList>
    </citation>
    <scope>NUCLEOTIDE SEQUENCE [LARGE SCALE GENOMIC DNA]</scope>
</reference>
<keyword evidence="2" id="KW-1185">Reference proteome</keyword>
<proteinExistence type="predicted"/>
<dbReference type="EMBL" id="KK120649">
    <property type="protein sequence ID" value="KFM78734.1"/>
    <property type="molecule type" value="Genomic_DNA"/>
</dbReference>
<feature type="non-terminal residue" evidence="1">
    <location>
        <position position="68"/>
    </location>
</feature>
<accession>A0A087UMZ5</accession>
<sequence length="68" mass="8114">MRLYSDKTQHRCPPSAIRRSLKRMLLWRRTSTSTFARNSFTTETKEWEAEWHNLSNRIRDKACSSPSV</sequence>